<reference evidence="1 2" key="1">
    <citation type="submission" date="2022-10" db="EMBL/GenBank/DDBJ databases">
        <title>Luteolibacter flavescens strain MCCC 1K03193, whole genome shotgun sequencing project.</title>
        <authorList>
            <person name="Zhao G."/>
            <person name="Shen L."/>
        </authorList>
    </citation>
    <scope>NUCLEOTIDE SEQUENCE [LARGE SCALE GENOMIC DNA]</scope>
    <source>
        <strain evidence="1 2">MCCC 1K03193</strain>
    </source>
</reference>
<proteinExistence type="predicted"/>
<keyword evidence="2" id="KW-1185">Reference proteome</keyword>
<dbReference type="Proteomes" id="UP001207930">
    <property type="component" value="Unassembled WGS sequence"/>
</dbReference>
<evidence type="ECO:0000313" key="1">
    <source>
        <dbReference type="EMBL" id="MCW1885518.1"/>
    </source>
</evidence>
<organism evidence="1 2">
    <name type="scientific">Luteolibacter flavescens</name>
    <dbReference type="NCBI Taxonomy" id="1859460"/>
    <lineage>
        <taxon>Bacteria</taxon>
        <taxon>Pseudomonadati</taxon>
        <taxon>Verrucomicrobiota</taxon>
        <taxon>Verrucomicrobiia</taxon>
        <taxon>Verrucomicrobiales</taxon>
        <taxon>Verrucomicrobiaceae</taxon>
        <taxon>Luteolibacter</taxon>
    </lineage>
</organism>
<evidence type="ECO:0000313" key="2">
    <source>
        <dbReference type="Proteomes" id="UP001207930"/>
    </source>
</evidence>
<gene>
    <name evidence="1" type="ORF">OKA04_12330</name>
</gene>
<comment type="caution">
    <text evidence="1">The sequence shown here is derived from an EMBL/GenBank/DDBJ whole genome shotgun (WGS) entry which is preliminary data.</text>
</comment>
<dbReference type="EMBL" id="JAPDDS010000006">
    <property type="protein sequence ID" value="MCW1885518.1"/>
    <property type="molecule type" value="Genomic_DNA"/>
</dbReference>
<accession>A0ABT3FPL8</accession>
<name>A0ABT3FPL8_9BACT</name>
<sequence>MAAPQNPNDFPAPSATFAGSARRANPVAQKLIKAWRPIGTALENALSTLSRYALRVIDRQTGEAYSADELQRRTVSIRTTPLTGFTILAAAFVDQVHYLTPAGTLATGTFRLPAAAFAKEGQIVRLLSTATQTALTVNVLGGGTISGAAVTSLVANTSYAWQCVNTNGAGAWIRI</sequence>
<protein>
    <submittedName>
        <fullName evidence="1">Uncharacterized protein</fullName>
    </submittedName>
</protein>